<sequence length="59" mass="6425">MQTDKINHASGQQQKLKGSATLEVLGHSHSTADGLWQKQLVELGKSQTTAHEGLFARLL</sequence>
<gene>
    <name evidence="2" type="ORF">MACH26_02730</name>
</gene>
<organism evidence="2 3">
    <name type="scientific">Planctobacterium marinum</name>
    <dbReference type="NCBI Taxonomy" id="1631968"/>
    <lineage>
        <taxon>Bacteria</taxon>
        <taxon>Pseudomonadati</taxon>
        <taxon>Pseudomonadota</taxon>
        <taxon>Gammaproteobacteria</taxon>
        <taxon>Alteromonadales</taxon>
        <taxon>Alteromonadaceae</taxon>
        <taxon>Planctobacterium</taxon>
    </lineage>
</organism>
<evidence type="ECO:0000313" key="3">
    <source>
        <dbReference type="Proteomes" id="UP001333710"/>
    </source>
</evidence>
<proteinExistence type="predicted"/>
<name>A0AA48HLN1_9ALTE</name>
<dbReference type="Proteomes" id="UP001333710">
    <property type="component" value="Chromosome"/>
</dbReference>
<feature type="compositionally biased region" description="Polar residues" evidence="1">
    <location>
        <begin position="1"/>
        <end position="16"/>
    </location>
</feature>
<dbReference type="EMBL" id="AP027272">
    <property type="protein sequence ID" value="BDX04752.1"/>
    <property type="molecule type" value="Genomic_DNA"/>
</dbReference>
<evidence type="ECO:0000256" key="1">
    <source>
        <dbReference type="SAM" id="MobiDB-lite"/>
    </source>
</evidence>
<feature type="region of interest" description="Disordered" evidence="1">
    <location>
        <begin position="1"/>
        <end position="23"/>
    </location>
</feature>
<dbReference type="RefSeq" id="WP_338290584.1">
    <property type="nucleotide sequence ID" value="NZ_AP027272.1"/>
</dbReference>
<evidence type="ECO:0000313" key="2">
    <source>
        <dbReference type="EMBL" id="BDX04752.1"/>
    </source>
</evidence>
<dbReference type="AlphaFoldDB" id="A0AA48HLN1"/>
<keyword evidence="3" id="KW-1185">Reference proteome</keyword>
<protein>
    <submittedName>
        <fullName evidence="2">Uncharacterized protein</fullName>
    </submittedName>
</protein>
<dbReference type="KEGG" id="pmaw:MACH26_02730"/>
<accession>A0AA48HLN1</accession>
<reference evidence="2" key="1">
    <citation type="submission" date="2023-01" db="EMBL/GenBank/DDBJ databases">
        <title>Complete genome sequence of Planctobacterium marinum strain Dej080120_11.</title>
        <authorList>
            <person name="Ueki S."/>
            <person name="Maruyama F."/>
        </authorList>
    </citation>
    <scope>NUCLEOTIDE SEQUENCE</scope>
    <source>
        <strain evidence="2">Dej080120_11</strain>
    </source>
</reference>